<gene>
    <name evidence="1" type="ORF">OQI_37025</name>
</gene>
<keyword evidence="2" id="KW-1185">Reference proteome</keyword>
<accession>A0ABX3Y7V3</accession>
<dbReference type="EMBL" id="MRYD01000433">
    <property type="protein sequence ID" value="OSZ55696.1"/>
    <property type="molecule type" value="Genomic_DNA"/>
</dbReference>
<protein>
    <submittedName>
        <fullName evidence="1">Uncharacterized protein</fullName>
    </submittedName>
</protein>
<organism evidence="1 2">
    <name type="scientific">Streptomyces pharetrae CZA14</name>
    <dbReference type="NCBI Taxonomy" id="1144883"/>
    <lineage>
        <taxon>Bacteria</taxon>
        <taxon>Bacillati</taxon>
        <taxon>Actinomycetota</taxon>
        <taxon>Actinomycetes</taxon>
        <taxon>Kitasatosporales</taxon>
        <taxon>Streptomycetaceae</taxon>
        <taxon>Streptomyces</taxon>
    </lineage>
</organism>
<reference evidence="1 2" key="1">
    <citation type="submission" date="2016-12" db="EMBL/GenBank/DDBJ databases">
        <title>Genome Mining:The Detection of Biosynthetic Gene Clusters to Aid in the Expression of Curamycin A produced by Streptomyces sp. strain CZA14.</title>
        <authorList>
            <person name="Durrell K.A."/>
            <person name="Kirby B.M."/>
            <person name="Khan W."/>
            <person name="Mthethwa T."/>
            <person name="Le Roes-Hill M."/>
        </authorList>
    </citation>
    <scope>NUCLEOTIDE SEQUENCE [LARGE SCALE GENOMIC DNA]</scope>
    <source>
        <strain evidence="1 2">CZA14</strain>
    </source>
</reference>
<dbReference type="Gene3D" id="3.40.50.2000">
    <property type="entry name" value="Glycogen Phosphorylase B"/>
    <property type="match status" value="1"/>
</dbReference>
<evidence type="ECO:0000313" key="1">
    <source>
        <dbReference type="EMBL" id="OSZ55696.1"/>
    </source>
</evidence>
<feature type="non-terminal residue" evidence="1">
    <location>
        <position position="103"/>
    </location>
</feature>
<proteinExistence type="predicted"/>
<sequence>MDRLGACGDPGAEAALDTAATLGFSPRARDDGRLRVLPPSDTARLTGNGPCVVVHPGAGPPGRAWDPDRCAAAVTAPADAGHRVVVTGGPEDAAQTGHAGGNT</sequence>
<comment type="caution">
    <text evidence="1">The sequence shown here is derived from an EMBL/GenBank/DDBJ whole genome shotgun (WGS) entry which is preliminary data.</text>
</comment>
<dbReference type="SUPFAM" id="SSF53756">
    <property type="entry name" value="UDP-Glycosyltransferase/glycogen phosphorylase"/>
    <property type="match status" value="1"/>
</dbReference>
<dbReference type="Proteomes" id="UP000194266">
    <property type="component" value="Unassembled WGS sequence"/>
</dbReference>
<name>A0ABX3Y7V3_9ACTN</name>
<evidence type="ECO:0000313" key="2">
    <source>
        <dbReference type="Proteomes" id="UP000194266"/>
    </source>
</evidence>